<dbReference type="AlphaFoldDB" id="Q3UUA1"/>
<evidence type="ECO:0008006" key="3">
    <source>
        <dbReference type="Google" id="ProtNLM"/>
    </source>
</evidence>
<dbReference type="EMBL" id="AK138625">
    <property type="protein sequence ID" value="BAE23726.1"/>
    <property type="molecule type" value="mRNA"/>
</dbReference>
<sequence length="99" mass="11000">MPRRLFSLLLTIYRTRAFTFLFPSPTHGNVFFHSSGGQVPSTSDVCSSVAAWPPLTLLPAECLNPNSLYFRQIKTAGCHPWPLAWDGNHPLFCGIPPQT</sequence>
<reference evidence="2" key="4">
    <citation type="journal article" date="2001" name="Nature">
        <title>Functional annotation of a full-length mouse cDNA collection.</title>
        <authorList>
            <consortium name="The RIKEN Genome Exploration Research Group Phase II Team and the FANTOM Consortium"/>
        </authorList>
    </citation>
    <scope>NUCLEOTIDE SEQUENCE</scope>
    <source>
        <strain evidence="2">C57BL/6J</strain>
        <tissue evidence="2">Spinal cord</tissue>
    </source>
</reference>
<proteinExistence type="evidence at transcript level"/>
<organism evidence="2">
    <name type="scientific">Mus musculus</name>
    <name type="common">Mouse</name>
    <dbReference type="NCBI Taxonomy" id="10090"/>
    <lineage>
        <taxon>Eukaryota</taxon>
        <taxon>Metazoa</taxon>
        <taxon>Chordata</taxon>
        <taxon>Craniata</taxon>
        <taxon>Vertebrata</taxon>
        <taxon>Euteleostomi</taxon>
        <taxon>Mammalia</taxon>
        <taxon>Eutheria</taxon>
        <taxon>Euarchontoglires</taxon>
        <taxon>Glires</taxon>
        <taxon>Rodentia</taxon>
        <taxon>Myomorpha</taxon>
        <taxon>Muroidea</taxon>
        <taxon>Muridae</taxon>
        <taxon>Murinae</taxon>
        <taxon>Mus</taxon>
        <taxon>Mus</taxon>
    </lineage>
</organism>
<reference evidence="2" key="2">
    <citation type="journal article" date="2000" name="Genome Res.">
        <title>Normalization and subtraction of cap-trapper-selected cDNAs to prepare full-length cDNA libraries for rapid discovery of new genes.</title>
        <authorList>
            <person name="Carninci P."/>
            <person name="Shibata Y."/>
            <person name="Hayatsu N."/>
            <person name="Sugahara Y."/>
            <person name="Shibata K."/>
            <person name="Itoh M."/>
            <person name="Konno H."/>
            <person name="Okazaki Y."/>
            <person name="Muramatsu M."/>
            <person name="Hayashizaki Y."/>
        </authorList>
    </citation>
    <scope>NUCLEOTIDE SEQUENCE</scope>
    <source>
        <strain evidence="2">C57BL/6J</strain>
        <tissue evidence="2">Spinal cord</tissue>
    </source>
</reference>
<protein>
    <recommendedName>
        <fullName evidence="3">Secreted protein</fullName>
    </recommendedName>
</protein>
<evidence type="ECO:0000313" key="2">
    <source>
        <dbReference type="EMBL" id="BAE23726.1"/>
    </source>
</evidence>
<feature type="chain" id="PRO_5004230348" description="Secreted protein" evidence="1">
    <location>
        <begin position="18"/>
        <end position="99"/>
    </location>
</feature>
<keyword evidence="1" id="KW-0732">Signal</keyword>
<reference evidence="2" key="7">
    <citation type="journal article" date="2005" name="Science">
        <title>The Transcriptional Landscape of the Mammalian Genome.</title>
        <authorList>
            <consortium name="The FANTOM Consortium"/>
            <consortium name="Riken Genome Exploration Research Group and Genome Science Group (Genome Network Project Core Group)"/>
        </authorList>
    </citation>
    <scope>NUCLEOTIDE SEQUENCE</scope>
    <source>
        <strain evidence="2">C57BL/6J</strain>
        <tissue evidence="2">Spinal cord</tissue>
    </source>
</reference>
<name>Q3UUA1_MOUSE</name>
<reference evidence="2" key="8">
    <citation type="journal article" date="2005" name="Science">
        <title>Antisense Transcription in the Mammalian Transcriptome.</title>
        <authorList>
            <consortium name="RIKEN Genome Exploration Research Group and Genome Science Group (Genome Network Project Core Group) and the FANTOM Consortium"/>
        </authorList>
    </citation>
    <scope>NUCLEOTIDE SEQUENCE</scope>
    <source>
        <strain evidence="2">C57BL/6J</strain>
        <tissue evidence="2">Spinal cord</tissue>
    </source>
</reference>
<reference evidence="2" key="6">
    <citation type="submission" date="2004-03" db="EMBL/GenBank/DDBJ databases">
        <authorList>
            <person name="Arakawa T."/>
            <person name="Carninci P."/>
            <person name="Fukuda S."/>
            <person name="Hashizume W."/>
            <person name="Hayashida K."/>
            <person name="Hori F."/>
            <person name="Iida J."/>
            <person name="Imamura K."/>
            <person name="Imotani K."/>
            <person name="Itoh M."/>
            <person name="Kanagawa S."/>
            <person name="Kawai J."/>
            <person name="Kojima M."/>
            <person name="Konno H."/>
            <person name="Murata M."/>
            <person name="Nakamura M."/>
            <person name="Ninomiya N."/>
            <person name="Nishiyori H."/>
            <person name="Nomura K."/>
            <person name="Ohno M."/>
            <person name="Sakazume N."/>
            <person name="Sano H."/>
            <person name="Sasaki D."/>
            <person name="Shibata K."/>
            <person name="Shiraki T."/>
            <person name="Tagami M."/>
            <person name="Tagami Y."/>
            <person name="Waki K."/>
            <person name="Watahiki A."/>
            <person name="Muramatsu M."/>
            <person name="Hayashizaki Y."/>
        </authorList>
    </citation>
    <scope>NUCLEOTIDE SEQUENCE</scope>
    <source>
        <strain evidence="2">C57BL/6J</strain>
        <tissue evidence="2">Spinal cord</tissue>
    </source>
</reference>
<feature type="signal peptide" evidence="1">
    <location>
        <begin position="1"/>
        <end position="17"/>
    </location>
</feature>
<accession>Q3UUA1</accession>
<reference evidence="2" key="5">
    <citation type="journal article" date="2002" name="Nature">
        <title>Analysis of the mouse transcriptome based on functional annotation of 60,770 full-length cDNAs.</title>
        <authorList>
            <consortium name="The FANTOM Consortium and the RIKEN Genome Exploration Research Group Phase I and II Team"/>
        </authorList>
    </citation>
    <scope>NUCLEOTIDE SEQUENCE</scope>
    <source>
        <strain evidence="2">C57BL/6J</strain>
        <tissue evidence="2">Spinal cord</tissue>
    </source>
</reference>
<evidence type="ECO:0000256" key="1">
    <source>
        <dbReference type="SAM" id="SignalP"/>
    </source>
</evidence>
<reference evidence="2" key="1">
    <citation type="journal article" date="1999" name="Methods Enzymol.">
        <title>High-efficiency full-length cDNA cloning.</title>
        <authorList>
            <person name="Carninci P."/>
            <person name="Hayashizaki Y."/>
        </authorList>
    </citation>
    <scope>NUCLEOTIDE SEQUENCE</scope>
    <source>
        <strain evidence="2">C57BL/6J</strain>
        <tissue evidence="2">Spinal cord</tissue>
    </source>
</reference>
<reference evidence="2" key="3">
    <citation type="journal article" date="2000" name="Genome Res.">
        <title>RIKEN integrated sequence analysis (RISA) system--384-format sequencing pipeline with 384 multicapillary sequencer.</title>
        <authorList>
            <person name="Shibata K."/>
            <person name="Itoh M."/>
            <person name="Aizawa K."/>
            <person name="Nagaoka S."/>
            <person name="Sasaki N."/>
            <person name="Carninci P."/>
            <person name="Konno H."/>
            <person name="Akiyama J."/>
            <person name="Nishi K."/>
            <person name="Kitsunai T."/>
            <person name="Tashiro H."/>
            <person name="Itoh M."/>
            <person name="Sumi N."/>
            <person name="Ishii Y."/>
            <person name="Nakamura S."/>
            <person name="Hazama M."/>
            <person name="Nishine T."/>
            <person name="Harada A."/>
            <person name="Yamamoto R."/>
            <person name="Matsumoto H."/>
            <person name="Sakaguchi S."/>
            <person name="Ikegami T."/>
            <person name="Kashiwagi K."/>
            <person name="Fujiwake S."/>
            <person name="Inoue K."/>
            <person name="Togawa Y."/>
            <person name="Izawa M."/>
            <person name="Ohara E."/>
            <person name="Watahiki M."/>
            <person name="Yoneda Y."/>
            <person name="Ishikawa T."/>
            <person name="Ozawa K."/>
            <person name="Tanaka T."/>
            <person name="Matsuura S."/>
            <person name="Kawai J."/>
            <person name="Okazaki Y."/>
            <person name="Muramatsu M."/>
            <person name="Inoue Y."/>
            <person name="Kira A."/>
            <person name="Hayashizaki Y."/>
        </authorList>
    </citation>
    <scope>NUCLEOTIDE SEQUENCE</scope>
    <source>
        <strain evidence="2">C57BL/6J</strain>
        <tissue evidence="2">Spinal cord</tissue>
    </source>
</reference>